<evidence type="ECO:0000313" key="3">
    <source>
        <dbReference type="WBParaSite" id="Pan_g20487.t1"/>
    </source>
</evidence>
<dbReference type="AlphaFoldDB" id="A0A7E4VI67"/>
<evidence type="ECO:0000313" key="2">
    <source>
        <dbReference type="Proteomes" id="UP000492821"/>
    </source>
</evidence>
<sequence>MSIWLRRVRFFVATSGKRKIMATFAIMLYVVYVICGDWTQQADRNRGLLIDEEDEVIEKNVVEEKTKGCEDESVCKQCPAFAEKITLLRKCINGAARGSALLGQTNGLIRIISSGNGARLQLRHFVDIGNVTAACNRAYFEKQTNLMQLVTLNGPKIGHGKGTQLFLASHDFLLPCNVGSVGMGTDITIEYQIKQAHPSCKILAFNENVKESKRLIEGTLGGESYGAILTKPDSEEADVPQIISAVTSGFGKDTADVLFIRPYFTTESLLTFLDHLTAKKPDVCQLNVRIRDDLSHKYEKDTGILSPARKFIQSVVKTSWFLFHSDLRGHEQQAFFINVDNLLCARKFFAHSCLPFDFP</sequence>
<dbReference type="WBParaSite" id="Pan_g20487.t1">
    <property type="protein sequence ID" value="Pan_g20487.t1"/>
    <property type="gene ID" value="Pan_g20487"/>
</dbReference>
<keyword evidence="1" id="KW-1133">Transmembrane helix</keyword>
<keyword evidence="2" id="KW-1185">Reference proteome</keyword>
<proteinExistence type="predicted"/>
<reference evidence="2" key="1">
    <citation type="journal article" date="2013" name="Genetics">
        <title>The draft genome and transcriptome of Panagrellus redivivus are shaped by the harsh demands of a free-living lifestyle.</title>
        <authorList>
            <person name="Srinivasan J."/>
            <person name="Dillman A.R."/>
            <person name="Macchietto M.G."/>
            <person name="Heikkinen L."/>
            <person name="Lakso M."/>
            <person name="Fracchia K.M."/>
            <person name="Antoshechkin I."/>
            <person name="Mortazavi A."/>
            <person name="Wong G."/>
            <person name="Sternberg P.W."/>
        </authorList>
    </citation>
    <scope>NUCLEOTIDE SEQUENCE [LARGE SCALE GENOMIC DNA]</scope>
    <source>
        <strain evidence="2">MT8872</strain>
    </source>
</reference>
<reference evidence="3" key="2">
    <citation type="submission" date="2020-10" db="UniProtKB">
        <authorList>
            <consortium name="WormBaseParasite"/>
        </authorList>
    </citation>
    <scope>IDENTIFICATION</scope>
</reference>
<name>A0A7E4VI67_PANRE</name>
<feature type="transmembrane region" description="Helical" evidence="1">
    <location>
        <begin position="20"/>
        <end position="39"/>
    </location>
</feature>
<dbReference type="Proteomes" id="UP000492821">
    <property type="component" value="Unassembled WGS sequence"/>
</dbReference>
<protein>
    <submittedName>
        <fullName evidence="3">Methyltransf_21 domain-containing protein</fullName>
    </submittedName>
</protein>
<evidence type="ECO:0000256" key="1">
    <source>
        <dbReference type="SAM" id="Phobius"/>
    </source>
</evidence>
<keyword evidence="1" id="KW-0472">Membrane</keyword>
<keyword evidence="1" id="KW-0812">Transmembrane</keyword>
<accession>A0A7E4VI67</accession>
<organism evidence="2 3">
    <name type="scientific">Panagrellus redivivus</name>
    <name type="common">Microworm</name>
    <dbReference type="NCBI Taxonomy" id="6233"/>
    <lineage>
        <taxon>Eukaryota</taxon>
        <taxon>Metazoa</taxon>
        <taxon>Ecdysozoa</taxon>
        <taxon>Nematoda</taxon>
        <taxon>Chromadorea</taxon>
        <taxon>Rhabditida</taxon>
        <taxon>Tylenchina</taxon>
        <taxon>Panagrolaimomorpha</taxon>
        <taxon>Panagrolaimoidea</taxon>
        <taxon>Panagrolaimidae</taxon>
        <taxon>Panagrellus</taxon>
    </lineage>
</organism>